<dbReference type="PANTHER" id="PTHR37708:SF2">
    <property type="entry name" value="HOMEOBOX HOX-B3-LIKE PROTEIN"/>
    <property type="match status" value="1"/>
</dbReference>
<keyword evidence="3" id="KW-1185">Reference proteome</keyword>
<feature type="region of interest" description="Disordered" evidence="1">
    <location>
        <begin position="99"/>
        <end position="127"/>
    </location>
</feature>
<reference evidence="2" key="1">
    <citation type="submission" date="2020-07" db="EMBL/GenBank/DDBJ databases">
        <title>Ethylene signaling mediates host invasion by parasitic plants.</title>
        <authorList>
            <person name="Yoshida S."/>
        </authorList>
    </citation>
    <scope>NUCLEOTIDE SEQUENCE</scope>
    <source>
        <strain evidence="2">Okayama</strain>
    </source>
</reference>
<evidence type="ECO:0000256" key="1">
    <source>
        <dbReference type="SAM" id="MobiDB-lite"/>
    </source>
</evidence>
<comment type="caution">
    <text evidence="2">The sequence shown here is derived from an EMBL/GenBank/DDBJ whole genome shotgun (WGS) entry which is preliminary data.</text>
</comment>
<sequence length="167" mass="18221">MERGPRFKEYSAQIQSALRKENRRPAALPPVAERSVKLTTESFSMERGPRFSSYFTTPPKRSKIPSALTQSVTNFSSALRKVNRRPAALALVVERSTPSPSAMLKSGRMYGKVGGGSKSTNSAEKRSGGGLIRKSYAIMDELKKLGVLLGKKLTVEKEEASTSSIVI</sequence>
<name>A0A830DB42_9LAMI</name>
<proteinExistence type="predicted"/>
<dbReference type="EMBL" id="BMAC01000927">
    <property type="protein sequence ID" value="GFQ04296.1"/>
    <property type="molecule type" value="Genomic_DNA"/>
</dbReference>
<protein>
    <submittedName>
        <fullName evidence="2">Uncharacterized protein</fullName>
    </submittedName>
</protein>
<dbReference type="OrthoDB" id="755797at2759"/>
<evidence type="ECO:0000313" key="3">
    <source>
        <dbReference type="Proteomes" id="UP000653305"/>
    </source>
</evidence>
<dbReference type="AlphaFoldDB" id="A0A830DB42"/>
<dbReference type="PANTHER" id="PTHR37708">
    <property type="entry name" value="HOMEOBOX HOX-B3-LIKE PROTEIN"/>
    <property type="match status" value="1"/>
</dbReference>
<feature type="region of interest" description="Disordered" evidence="1">
    <location>
        <begin position="39"/>
        <end position="65"/>
    </location>
</feature>
<evidence type="ECO:0000313" key="2">
    <source>
        <dbReference type="EMBL" id="GFQ04296.1"/>
    </source>
</evidence>
<gene>
    <name evidence="2" type="ORF">PHJA_002573500</name>
</gene>
<organism evidence="2 3">
    <name type="scientific">Phtheirospermum japonicum</name>
    <dbReference type="NCBI Taxonomy" id="374723"/>
    <lineage>
        <taxon>Eukaryota</taxon>
        <taxon>Viridiplantae</taxon>
        <taxon>Streptophyta</taxon>
        <taxon>Embryophyta</taxon>
        <taxon>Tracheophyta</taxon>
        <taxon>Spermatophyta</taxon>
        <taxon>Magnoliopsida</taxon>
        <taxon>eudicotyledons</taxon>
        <taxon>Gunneridae</taxon>
        <taxon>Pentapetalae</taxon>
        <taxon>asterids</taxon>
        <taxon>lamiids</taxon>
        <taxon>Lamiales</taxon>
        <taxon>Orobanchaceae</taxon>
        <taxon>Orobanchaceae incertae sedis</taxon>
        <taxon>Phtheirospermum</taxon>
    </lineage>
</organism>
<dbReference type="Proteomes" id="UP000653305">
    <property type="component" value="Unassembled WGS sequence"/>
</dbReference>
<accession>A0A830DB42</accession>